<dbReference type="AlphaFoldDB" id="A0A4S5E750"/>
<keyword evidence="5" id="KW-1185">Reference proteome</keyword>
<name>A0A4S5E750_9MICC</name>
<feature type="compositionally biased region" description="Polar residues" evidence="2">
    <location>
        <begin position="205"/>
        <end position="225"/>
    </location>
</feature>
<protein>
    <submittedName>
        <fullName evidence="4">Uncharacterized protein</fullName>
    </submittedName>
</protein>
<evidence type="ECO:0000256" key="3">
    <source>
        <dbReference type="SAM" id="Phobius"/>
    </source>
</evidence>
<evidence type="ECO:0000313" key="5">
    <source>
        <dbReference type="Proteomes" id="UP000305233"/>
    </source>
</evidence>
<evidence type="ECO:0000256" key="1">
    <source>
        <dbReference type="SAM" id="Coils"/>
    </source>
</evidence>
<keyword evidence="1" id="KW-0175">Coiled coil</keyword>
<dbReference type="RefSeq" id="WP_136453394.1">
    <property type="nucleotide sequence ID" value="NZ_SSWH01000003.1"/>
</dbReference>
<dbReference type="Proteomes" id="UP000305233">
    <property type="component" value="Unassembled WGS sequence"/>
</dbReference>
<keyword evidence="3" id="KW-0812">Transmembrane</keyword>
<keyword evidence="3" id="KW-1133">Transmembrane helix</keyword>
<dbReference type="Gene3D" id="1.10.287.1490">
    <property type="match status" value="1"/>
</dbReference>
<feature type="compositionally biased region" description="Acidic residues" evidence="2">
    <location>
        <begin position="1"/>
        <end position="21"/>
    </location>
</feature>
<proteinExistence type="predicted"/>
<evidence type="ECO:0000313" key="4">
    <source>
        <dbReference type="EMBL" id="THJ67456.1"/>
    </source>
</evidence>
<accession>A0A4S5E750</accession>
<organism evidence="4 5">
    <name type="scientific">Arthrobacter echini</name>
    <dbReference type="NCBI Taxonomy" id="1529066"/>
    <lineage>
        <taxon>Bacteria</taxon>
        <taxon>Bacillati</taxon>
        <taxon>Actinomycetota</taxon>
        <taxon>Actinomycetes</taxon>
        <taxon>Micrococcales</taxon>
        <taxon>Micrococcaceae</taxon>
        <taxon>Arthrobacter</taxon>
    </lineage>
</organism>
<comment type="caution">
    <text evidence="4">The sequence shown here is derived from an EMBL/GenBank/DDBJ whole genome shotgun (WGS) entry which is preliminary data.</text>
</comment>
<sequence length="225" mass="24022">MSTTEPEFDEQWTTGDQDDQEAGPVRRTRSKARILGALAALALLGGAVGLGTTLPDPTTSDAYLELEDDRDELRAERDELQAEYNAVEGQYDAVRADYDALSGDIEDREAEVAAREADAEEAAAEVEAAEAAVKKREEAITAAEDAKAASTISDGIWTVGTDIEPGTYRSAAEVGSSCYWGIYRSGSNGDDIIENDIPGGGRPTVTLSDGQDFNSTRCGSWDKQS</sequence>
<evidence type="ECO:0000256" key="2">
    <source>
        <dbReference type="SAM" id="MobiDB-lite"/>
    </source>
</evidence>
<feature type="transmembrane region" description="Helical" evidence="3">
    <location>
        <begin position="34"/>
        <end position="54"/>
    </location>
</feature>
<dbReference type="EMBL" id="SSWH01000003">
    <property type="protein sequence ID" value="THJ67456.1"/>
    <property type="molecule type" value="Genomic_DNA"/>
</dbReference>
<feature type="region of interest" description="Disordered" evidence="2">
    <location>
        <begin position="194"/>
        <end position="225"/>
    </location>
</feature>
<reference evidence="4 5" key="1">
    <citation type="submission" date="2019-04" db="EMBL/GenBank/DDBJ databases">
        <authorList>
            <person name="Liu Q."/>
            <person name="Xin Y.-H."/>
        </authorList>
    </citation>
    <scope>NUCLEOTIDE SEQUENCE [LARGE SCALE GENOMIC DNA]</scope>
    <source>
        <strain evidence="4 5">AM23</strain>
    </source>
</reference>
<gene>
    <name evidence="4" type="ORF">E8P82_04995</name>
</gene>
<dbReference type="OrthoDB" id="166978at2"/>
<feature type="coiled-coil region" evidence="1">
    <location>
        <begin position="63"/>
        <end position="146"/>
    </location>
</feature>
<keyword evidence="3" id="KW-0472">Membrane</keyword>
<feature type="region of interest" description="Disordered" evidence="2">
    <location>
        <begin position="1"/>
        <end position="28"/>
    </location>
</feature>